<evidence type="ECO:0000256" key="1">
    <source>
        <dbReference type="ARBA" id="ARBA00022617"/>
    </source>
</evidence>
<dbReference type="EMBL" id="JARVKM010000043">
    <property type="protein sequence ID" value="KAK9774202.1"/>
    <property type="molecule type" value="Genomic_DNA"/>
</dbReference>
<name>A0ABR2XKN5_9PEZI</name>
<evidence type="ECO:0000256" key="2">
    <source>
        <dbReference type="ARBA" id="ARBA00022723"/>
    </source>
</evidence>
<dbReference type="InterPro" id="IPR002051">
    <property type="entry name" value="Haem_Oase"/>
</dbReference>
<keyword evidence="5" id="KW-1185">Reference proteome</keyword>
<accession>A0ABR2XKN5</accession>
<gene>
    <name evidence="4" type="ORF">SCAR479_09066</name>
</gene>
<dbReference type="Pfam" id="PF01126">
    <property type="entry name" value="Heme_oxygenase"/>
    <property type="match status" value="1"/>
</dbReference>
<dbReference type="CDD" id="cd19165">
    <property type="entry name" value="HemeO"/>
    <property type="match status" value="1"/>
</dbReference>
<reference evidence="4 5" key="1">
    <citation type="submission" date="2024-02" db="EMBL/GenBank/DDBJ databases">
        <title>First draft genome assembly of two strains of Seiridium cardinale.</title>
        <authorList>
            <person name="Emiliani G."/>
            <person name="Scali E."/>
        </authorList>
    </citation>
    <scope>NUCLEOTIDE SEQUENCE [LARGE SCALE GENOMIC DNA]</scope>
    <source>
        <strain evidence="4 5">BM-138-000479</strain>
    </source>
</reference>
<keyword evidence="2" id="KW-0479">Metal-binding</keyword>
<dbReference type="PANTHER" id="PTHR10720">
    <property type="entry name" value="HEME OXYGENASE"/>
    <property type="match status" value="1"/>
</dbReference>
<evidence type="ECO:0000313" key="4">
    <source>
        <dbReference type="EMBL" id="KAK9774202.1"/>
    </source>
</evidence>
<dbReference type="SUPFAM" id="SSF48613">
    <property type="entry name" value="Heme oxygenase-like"/>
    <property type="match status" value="1"/>
</dbReference>
<sequence length="342" mass="38192">MSSETQETARSLGDSINIATRSIHTTLNKLIIGRLPLAIPPEAQDPSNYVSGLLYITPIYIAFESSWRVILTLPTARETDHVSDSHSCEACKPSSAIHHTPNALDAPHEATVCSRVQSLLEHVHTADLERTESLKRDIGSITGWSPEVLEQQLASAGDSSFLSAFTEHIRQSALDRPHILLAYAWVLYMALFSGGRFIKASLSRLDPGFWTAKLGAHASSKEIDDLPLHFFTFDGPDGGDEIKLSFKKRLAESELLLTNEEQDDVVAEAKRIFESMIEIVSELDGVCRTEPEVKQGQEEESSIMWRMSRMLGLRTRDSVVVTKERKAWANFLKEQGEDREED</sequence>
<keyword evidence="1" id="KW-0349">Heme</keyword>
<organism evidence="4 5">
    <name type="scientific">Seiridium cardinale</name>
    <dbReference type="NCBI Taxonomy" id="138064"/>
    <lineage>
        <taxon>Eukaryota</taxon>
        <taxon>Fungi</taxon>
        <taxon>Dikarya</taxon>
        <taxon>Ascomycota</taxon>
        <taxon>Pezizomycotina</taxon>
        <taxon>Sordariomycetes</taxon>
        <taxon>Xylariomycetidae</taxon>
        <taxon>Amphisphaeriales</taxon>
        <taxon>Sporocadaceae</taxon>
        <taxon>Seiridium</taxon>
    </lineage>
</organism>
<comment type="caution">
    <text evidence="4">The sequence shown here is derived from an EMBL/GenBank/DDBJ whole genome shotgun (WGS) entry which is preliminary data.</text>
</comment>
<dbReference type="InterPro" id="IPR016053">
    <property type="entry name" value="Haem_Oase-like"/>
</dbReference>
<evidence type="ECO:0000256" key="3">
    <source>
        <dbReference type="ARBA" id="ARBA00023004"/>
    </source>
</evidence>
<evidence type="ECO:0000313" key="5">
    <source>
        <dbReference type="Proteomes" id="UP001465668"/>
    </source>
</evidence>
<proteinExistence type="predicted"/>
<keyword evidence="3" id="KW-0408">Iron</keyword>
<dbReference type="Gene3D" id="1.20.910.10">
    <property type="entry name" value="Heme oxygenase-like"/>
    <property type="match status" value="1"/>
</dbReference>
<dbReference type="PANTHER" id="PTHR10720:SF0">
    <property type="entry name" value="HEME OXYGENASE"/>
    <property type="match status" value="1"/>
</dbReference>
<protein>
    <submittedName>
        <fullName evidence="4">Heme oxygenase-like protein</fullName>
    </submittedName>
</protein>
<dbReference type="InterPro" id="IPR016084">
    <property type="entry name" value="Haem_Oase-like_multi-hlx"/>
</dbReference>
<dbReference type="Proteomes" id="UP001465668">
    <property type="component" value="Unassembled WGS sequence"/>
</dbReference>